<evidence type="ECO:0000313" key="7">
    <source>
        <dbReference type="Proteomes" id="UP000663864"/>
    </source>
</evidence>
<evidence type="ECO:0000259" key="4">
    <source>
        <dbReference type="Pfam" id="PF01406"/>
    </source>
</evidence>
<evidence type="ECO:0000256" key="2">
    <source>
        <dbReference type="ARBA" id="ARBA00022741"/>
    </source>
</evidence>
<organism evidence="5 7">
    <name type="scientific">Rotaria sordida</name>
    <dbReference type="NCBI Taxonomy" id="392033"/>
    <lineage>
        <taxon>Eukaryota</taxon>
        <taxon>Metazoa</taxon>
        <taxon>Spiralia</taxon>
        <taxon>Gnathifera</taxon>
        <taxon>Rotifera</taxon>
        <taxon>Eurotatoria</taxon>
        <taxon>Bdelloidea</taxon>
        <taxon>Philodinida</taxon>
        <taxon>Philodinidae</taxon>
        <taxon>Rotaria</taxon>
    </lineage>
</organism>
<keyword evidence="1" id="KW-0436">Ligase</keyword>
<accession>A0A814ZXH4</accession>
<comment type="caution">
    <text evidence="5">The sequence shown here is derived from an EMBL/GenBank/DDBJ whole genome shotgun (WGS) entry which is preliminary data.</text>
</comment>
<dbReference type="Proteomes" id="UP000663864">
    <property type="component" value="Unassembled WGS sequence"/>
</dbReference>
<dbReference type="EMBL" id="CAJOBD010007084">
    <property type="protein sequence ID" value="CAF4077856.1"/>
    <property type="molecule type" value="Genomic_DNA"/>
</dbReference>
<dbReference type="GO" id="GO:0005737">
    <property type="term" value="C:cytoplasm"/>
    <property type="evidence" value="ECO:0007669"/>
    <property type="project" value="TreeGrafter"/>
</dbReference>
<dbReference type="InterPro" id="IPR014729">
    <property type="entry name" value="Rossmann-like_a/b/a_fold"/>
</dbReference>
<evidence type="ECO:0000313" key="6">
    <source>
        <dbReference type="EMBL" id="CAF4077856.1"/>
    </source>
</evidence>
<dbReference type="PANTHER" id="PTHR10890:SF3">
    <property type="entry name" value="CYSTEINE--TRNA LIGASE, CYTOPLASMIC"/>
    <property type="match status" value="1"/>
</dbReference>
<dbReference type="Proteomes" id="UP000663836">
    <property type="component" value="Unassembled WGS sequence"/>
</dbReference>
<dbReference type="PANTHER" id="PTHR10890">
    <property type="entry name" value="CYSTEINYL-TRNA SYNTHETASE"/>
    <property type="match status" value="1"/>
</dbReference>
<dbReference type="Gene3D" id="3.40.50.620">
    <property type="entry name" value="HUPs"/>
    <property type="match status" value="1"/>
</dbReference>
<dbReference type="GO" id="GO:0005524">
    <property type="term" value="F:ATP binding"/>
    <property type="evidence" value="ECO:0007669"/>
    <property type="project" value="UniProtKB-KW"/>
</dbReference>
<evidence type="ECO:0000256" key="3">
    <source>
        <dbReference type="ARBA" id="ARBA00022840"/>
    </source>
</evidence>
<protein>
    <recommendedName>
        <fullName evidence="4">tRNA synthetases class I catalytic domain-containing protein</fullName>
    </recommendedName>
</protein>
<dbReference type="Pfam" id="PF01406">
    <property type="entry name" value="tRNA-synt_1e"/>
    <property type="match status" value="1"/>
</dbReference>
<dbReference type="GO" id="GO:0004817">
    <property type="term" value="F:cysteine-tRNA ligase activity"/>
    <property type="evidence" value="ECO:0007669"/>
    <property type="project" value="TreeGrafter"/>
</dbReference>
<feature type="domain" description="tRNA synthetases class I catalytic" evidence="4">
    <location>
        <begin position="4"/>
        <end position="115"/>
    </location>
</feature>
<sequence length="146" mass="16695">MDVVRYYITSDILRRVMQNYFGYDVVYYMNIHDVDEKIADLADEKNSKTKNNMNIGSACEASTSLLKQSTNSNYDLPKPSKSFNSVMKYNDTDRKLSQDMFNKLFEDLNILTPSFGSFTSLTSIMSGTMFDIFTSFNLNSTSASPW</sequence>
<proteinExistence type="predicted"/>
<dbReference type="GO" id="GO:0006423">
    <property type="term" value="P:cysteinyl-tRNA aminoacylation"/>
    <property type="evidence" value="ECO:0007669"/>
    <property type="project" value="TreeGrafter"/>
</dbReference>
<name>A0A814ZXH4_9BILA</name>
<dbReference type="EMBL" id="CAJNOT010001794">
    <property type="protein sequence ID" value="CAF1249777.1"/>
    <property type="molecule type" value="Genomic_DNA"/>
</dbReference>
<gene>
    <name evidence="6" type="ORF">JBS370_LOCUS30527</name>
    <name evidence="5" type="ORF">ZHD862_LOCUS25324</name>
</gene>
<dbReference type="InterPro" id="IPR024909">
    <property type="entry name" value="Cys-tRNA/MSH_ligase"/>
</dbReference>
<dbReference type="AlphaFoldDB" id="A0A814ZXH4"/>
<keyword evidence="3" id="KW-0067">ATP-binding</keyword>
<dbReference type="InterPro" id="IPR032678">
    <property type="entry name" value="tRNA-synt_1_cat_dom"/>
</dbReference>
<keyword evidence="2" id="KW-0547">Nucleotide-binding</keyword>
<reference evidence="5" key="1">
    <citation type="submission" date="2021-02" db="EMBL/GenBank/DDBJ databases">
        <authorList>
            <person name="Nowell W R."/>
        </authorList>
    </citation>
    <scope>NUCLEOTIDE SEQUENCE</scope>
</reference>
<evidence type="ECO:0000256" key="1">
    <source>
        <dbReference type="ARBA" id="ARBA00022598"/>
    </source>
</evidence>
<evidence type="ECO:0000313" key="5">
    <source>
        <dbReference type="EMBL" id="CAF1249777.1"/>
    </source>
</evidence>
<dbReference type="SUPFAM" id="SSF52374">
    <property type="entry name" value="Nucleotidylyl transferase"/>
    <property type="match status" value="1"/>
</dbReference>